<feature type="compositionally biased region" description="Low complexity" evidence="1">
    <location>
        <begin position="676"/>
        <end position="686"/>
    </location>
</feature>
<protein>
    <recommendedName>
        <fullName evidence="5">Chromosome segregation ATPase</fullName>
    </recommendedName>
</protein>
<evidence type="ECO:0000313" key="4">
    <source>
        <dbReference type="Proteomes" id="UP000268857"/>
    </source>
</evidence>
<organism evidence="3 4">
    <name type="scientific">Chlorogloeopsis fritschii PCC 6912</name>
    <dbReference type="NCBI Taxonomy" id="211165"/>
    <lineage>
        <taxon>Bacteria</taxon>
        <taxon>Bacillati</taxon>
        <taxon>Cyanobacteriota</taxon>
        <taxon>Cyanophyceae</taxon>
        <taxon>Nostocales</taxon>
        <taxon>Chlorogloeopsidaceae</taxon>
        <taxon>Chlorogloeopsis</taxon>
    </lineage>
</organism>
<evidence type="ECO:0000256" key="2">
    <source>
        <dbReference type="SAM" id="Phobius"/>
    </source>
</evidence>
<evidence type="ECO:0008006" key="5">
    <source>
        <dbReference type="Google" id="ProtNLM"/>
    </source>
</evidence>
<evidence type="ECO:0000313" key="3">
    <source>
        <dbReference type="EMBL" id="RUR86134.1"/>
    </source>
</evidence>
<keyword evidence="2" id="KW-0472">Membrane</keyword>
<feature type="compositionally biased region" description="Pro residues" evidence="1">
    <location>
        <begin position="663"/>
        <end position="675"/>
    </location>
</feature>
<name>A0A433NQM7_CHLFR</name>
<keyword evidence="2" id="KW-1133">Transmembrane helix</keyword>
<evidence type="ECO:0000256" key="1">
    <source>
        <dbReference type="SAM" id="MobiDB-lite"/>
    </source>
</evidence>
<keyword evidence="2" id="KW-0812">Transmembrane</keyword>
<sequence length="686" mass="76372">MTERDIPESWSQNGNMQPDPMTRLSQSQQGVPTNGSTPKSAKRSKHSNSEPTSQQDDLHTQPTLPPGGRSSKKLPRWVKSWVVWVLLLTIIPGTIGFMAMAMLLKLPAAPNCPSIFWPLASASVRLHCAQLAASKQTVKDLLQAIALVKQLPRSHPLRPEIDRFIEEWSRDIVKLASESFHAGKLEEAITTVRQIPEDVPAFKLVEEEISNWQSIWADAENIYNEAEAKMRDQKWHDAFMTAARLLRVDNRYWASLKYDELNRLITVAREDGEKLAKAEGLAQSGKIDNLIKAIKLVESIDKSSYVYQKAQEAIPNFGRQMLELAQQKLDQRNADEAISIAQQIPPITGLELETEDFIALAEAQRNAWVGNVAGLETAIAQASQIDPSRPSYEKAQQLIAFWQLEIEDVARLDRARSLALQGSIPELAAAITEAQQIPDTNPRAQEAKQEINSWTAQIQTIEDRPFLERAEQIALLEDVNSLQAAIAEASQITRGRALYREARRKIANWTAKIQRIQDQPILDQARNLASVGNLSGAITVARQIPPGRALSGEAQAAIDDWQGQIDATENWRKARAAALSASPEALAEAIRLANRVPVNSILRSDVNIAIDQWGQQILQISRSQSQSDILKAIETAKLIPRGTAAYSEAQEQIRTWRELLNPEPQPQFQPPPPSTQLPTPLTIEGQ</sequence>
<reference evidence="3 4" key="1">
    <citation type="journal article" date="2019" name="Genome Biol. Evol.">
        <title>Day and night: Metabolic profiles and evolutionary relationships of six axenic non-marine cyanobacteria.</title>
        <authorList>
            <person name="Will S.E."/>
            <person name="Henke P."/>
            <person name="Boedeker C."/>
            <person name="Huang S."/>
            <person name="Brinkmann H."/>
            <person name="Rohde M."/>
            <person name="Jarek M."/>
            <person name="Friedl T."/>
            <person name="Seufert S."/>
            <person name="Schumacher M."/>
            <person name="Overmann J."/>
            <person name="Neumann-Schaal M."/>
            <person name="Petersen J."/>
        </authorList>
    </citation>
    <scope>NUCLEOTIDE SEQUENCE [LARGE SCALE GENOMIC DNA]</scope>
    <source>
        <strain evidence="3 4">PCC 6912</strain>
    </source>
</reference>
<feature type="region of interest" description="Disordered" evidence="1">
    <location>
        <begin position="660"/>
        <end position="686"/>
    </location>
</feature>
<dbReference type="AlphaFoldDB" id="A0A433NQM7"/>
<dbReference type="Proteomes" id="UP000268857">
    <property type="component" value="Unassembled WGS sequence"/>
</dbReference>
<accession>A0A433NQM7</accession>
<dbReference type="OrthoDB" id="503367at2"/>
<keyword evidence="4" id="KW-1185">Reference proteome</keyword>
<comment type="caution">
    <text evidence="3">The sequence shown here is derived from an EMBL/GenBank/DDBJ whole genome shotgun (WGS) entry which is preliminary data.</text>
</comment>
<feature type="compositionally biased region" description="Polar residues" evidence="1">
    <location>
        <begin position="23"/>
        <end position="39"/>
    </location>
</feature>
<dbReference type="RefSeq" id="WP_016874854.1">
    <property type="nucleotide sequence ID" value="NZ_AJLN01000111.1"/>
</dbReference>
<dbReference type="EMBL" id="RSCJ01000002">
    <property type="protein sequence ID" value="RUR86134.1"/>
    <property type="molecule type" value="Genomic_DNA"/>
</dbReference>
<feature type="transmembrane region" description="Helical" evidence="2">
    <location>
        <begin position="81"/>
        <end position="104"/>
    </location>
</feature>
<gene>
    <name evidence="3" type="ORF">PCC6912_09590</name>
</gene>
<proteinExistence type="predicted"/>
<dbReference type="STRING" id="211165.GCA_000317285_04585"/>
<feature type="region of interest" description="Disordered" evidence="1">
    <location>
        <begin position="1"/>
        <end position="72"/>
    </location>
</feature>